<dbReference type="InterPro" id="IPR029021">
    <property type="entry name" value="Prot-tyrosine_phosphatase-like"/>
</dbReference>
<feature type="region of interest" description="Disordered" evidence="2">
    <location>
        <begin position="125"/>
        <end position="169"/>
    </location>
</feature>
<dbReference type="Pfam" id="PF13350">
    <property type="entry name" value="Y_phosphatase3"/>
    <property type="match status" value="1"/>
</dbReference>
<dbReference type="Gene3D" id="3.90.190.10">
    <property type="entry name" value="Protein tyrosine phosphatase superfamily"/>
    <property type="match status" value="1"/>
</dbReference>
<accession>A0A086ZF52</accession>
<sequence>MTDSGVDDKTRRGAAVTGGDESYLAYRPEGDGAGIRIDGVPNARGIGGYPTVDGHHLRDGLFFRTAGLNFLGEHGVDDLEGLGVKEVVDLRDPAEIEQWPYSLPDDIHVDRVPLIKDDTVSRAPQLHGDAHVGSEGDSKNASGLVSNSTSESESPSVANSSDQSDSGDNAVDMARMYHDIAFGSADRIISILKKLATPSGHPMLIHCTAGKDRTGITSAILMSLLGVSEDMVVSCYAQSGANLGEAFKKAVMAGLDDDSDGVGEVSAAQTALLASPPELIRGVLRDIKHEYGSVGQYCLQNGLTQEEDDTLRVLFIQ</sequence>
<dbReference type="InterPro" id="IPR026893">
    <property type="entry name" value="Tyr/Ser_Pase_IphP-type"/>
</dbReference>
<comment type="similarity">
    <text evidence="1">Belongs to the protein-tyrosine phosphatase family.</text>
</comment>
<dbReference type="Proteomes" id="UP000029096">
    <property type="component" value="Unassembled WGS sequence"/>
</dbReference>
<feature type="domain" description="Tyrosine specific protein phosphatases" evidence="3">
    <location>
        <begin position="186"/>
        <end position="222"/>
    </location>
</feature>
<evidence type="ECO:0000313" key="5">
    <source>
        <dbReference type="Proteomes" id="UP000029096"/>
    </source>
</evidence>
<evidence type="ECO:0000256" key="2">
    <source>
        <dbReference type="SAM" id="MobiDB-lite"/>
    </source>
</evidence>
<feature type="compositionally biased region" description="Basic and acidic residues" evidence="2">
    <location>
        <begin position="128"/>
        <end position="138"/>
    </location>
</feature>
<dbReference type="SUPFAM" id="SSF52799">
    <property type="entry name" value="(Phosphotyrosine protein) phosphatases II"/>
    <property type="match status" value="2"/>
</dbReference>
<dbReference type="OrthoDB" id="1188001at2"/>
<evidence type="ECO:0000256" key="1">
    <source>
        <dbReference type="ARBA" id="ARBA00009580"/>
    </source>
</evidence>
<dbReference type="InterPro" id="IPR000387">
    <property type="entry name" value="Tyr_Pase_dom"/>
</dbReference>
<dbReference type="PANTHER" id="PTHR31126:SF1">
    <property type="entry name" value="TYROSINE SPECIFIC PROTEIN PHOSPHATASES DOMAIN-CONTAINING PROTEIN"/>
    <property type="match status" value="1"/>
</dbReference>
<dbReference type="PROSITE" id="PS50056">
    <property type="entry name" value="TYR_PHOSPHATASE_2"/>
    <property type="match status" value="1"/>
</dbReference>
<keyword evidence="5" id="KW-1185">Reference proteome</keyword>
<gene>
    <name evidence="4" type="ORF">BBOH_1414</name>
</gene>
<dbReference type="RefSeq" id="WP_033521548.1">
    <property type="nucleotide sequence ID" value="NZ_JDUS01000009.1"/>
</dbReference>
<evidence type="ECO:0000313" key="4">
    <source>
        <dbReference type="EMBL" id="KFI45152.1"/>
    </source>
</evidence>
<dbReference type="EMBL" id="JGYP01000004">
    <property type="protein sequence ID" value="KFI45152.1"/>
    <property type="molecule type" value="Genomic_DNA"/>
</dbReference>
<dbReference type="STRING" id="1437606.BBOH_1414"/>
<dbReference type="PANTHER" id="PTHR31126">
    <property type="entry name" value="TYROSINE-PROTEIN PHOSPHATASE"/>
    <property type="match status" value="1"/>
</dbReference>
<dbReference type="InterPro" id="IPR016130">
    <property type="entry name" value="Tyr_Pase_AS"/>
</dbReference>
<dbReference type="eggNOG" id="COG2365">
    <property type="taxonomic scope" value="Bacteria"/>
</dbReference>
<dbReference type="GO" id="GO:0004721">
    <property type="term" value="F:phosphoprotein phosphatase activity"/>
    <property type="evidence" value="ECO:0007669"/>
    <property type="project" value="InterPro"/>
</dbReference>
<dbReference type="AlphaFoldDB" id="A0A086ZF52"/>
<dbReference type="PROSITE" id="PS00383">
    <property type="entry name" value="TYR_PHOSPHATASE_1"/>
    <property type="match status" value="1"/>
</dbReference>
<name>A0A086ZF52_9BIFI</name>
<protein>
    <submittedName>
        <fullName evidence="4">Protein tyrosine/serine phosphatase</fullName>
    </submittedName>
</protein>
<comment type="caution">
    <text evidence="4">The sequence shown here is derived from an EMBL/GenBank/DDBJ whole genome shotgun (WGS) entry which is preliminary data.</text>
</comment>
<reference evidence="4 5" key="1">
    <citation type="submission" date="2014-03" db="EMBL/GenBank/DDBJ databases">
        <title>Genomics of Bifidobacteria.</title>
        <authorList>
            <person name="Ventura M."/>
            <person name="Milani C."/>
            <person name="Lugli G.A."/>
        </authorList>
    </citation>
    <scope>NUCLEOTIDE SEQUENCE [LARGE SCALE GENOMIC DNA]</scope>
    <source>
        <strain evidence="4 5">DSM 22767</strain>
    </source>
</reference>
<evidence type="ECO:0000259" key="3">
    <source>
        <dbReference type="PROSITE" id="PS50056"/>
    </source>
</evidence>
<proteinExistence type="inferred from homology"/>
<organism evidence="4 5">
    <name type="scientific">Bifidobacterium bohemicum DSM 22767</name>
    <dbReference type="NCBI Taxonomy" id="1437606"/>
    <lineage>
        <taxon>Bacteria</taxon>
        <taxon>Bacillati</taxon>
        <taxon>Actinomycetota</taxon>
        <taxon>Actinomycetes</taxon>
        <taxon>Bifidobacteriales</taxon>
        <taxon>Bifidobacteriaceae</taxon>
        <taxon>Bifidobacterium</taxon>
    </lineage>
</organism>
<feature type="compositionally biased region" description="Low complexity" evidence="2">
    <location>
        <begin position="142"/>
        <end position="161"/>
    </location>
</feature>